<reference evidence="4" key="2">
    <citation type="submission" date="2017-10" db="EMBL/GenBank/DDBJ databases">
        <title>Ladona fulva Genome sequencing and assembly.</title>
        <authorList>
            <person name="Murali S."/>
            <person name="Richards S."/>
            <person name="Bandaranaike D."/>
            <person name="Bellair M."/>
            <person name="Blankenburg K."/>
            <person name="Chao H."/>
            <person name="Dinh H."/>
            <person name="Doddapaneni H."/>
            <person name="Dugan-Rocha S."/>
            <person name="Elkadiri S."/>
            <person name="Gnanaolivu R."/>
            <person name="Hernandez B."/>
            <person name="Skinner E."/>
            <person name="Javaid M."/>
            <person name="Lee S."/>
            <person name="Li M."/>
            <person name="Ming W."/>
            <person name="Munidasa M."/>
            <person name="Muniz J."/>
            <person name="Nguyen L."/>
            <person name="Hughes D."/>
            <person name="Osuji N."/>
            <person name="Pu L.-L."/>
            <person name="Puazo M."/>
            <person name="Qu C."/>
            <person name="Quiroz J."/>
            <person name="Raj R."/>
            <person name="Weissenberger G."/>
            <person name="Xin Y."/>
            <person name="Zou X."/>
            <person name="Han Y."/>
            <person name="Worley K."/>
            <person name="Muzny D."/>
            <person name="Gibbs R."/>
        </authorList>
    </citation>
    <scope>NUCLEOTIDE SEQUENCE</scope>
    <source>
        <strain evidence="4">Sampled in the wild</strain>
    </source>
</reference>
<feature type="binding site" evidence="1">
    <location>
        <position position="7"/>
    </location>
    <ligand>
        <name>Zn(2+)</name>
        <dbReference type="ChEBI" id="CHEBI:29105"/>
    </ligand>
</feature>
<feature type="region of interest" description="Disordered" evidence="2">
    <location>
        <begin position="94"/>
        <end position="122"/>
    </location>
</feature>
<dbReference type="EMBL" id="KZ308994">
    <property type="protein sequence ID" value="KAG8236187.1"/>
    <property type="molecule type" value="Genomic_DNA"/>
</dbReference>
<evidence type="ECO:0000256" key="2">
    <source>
        <dbReference type="SAM" id="MobiDB-lite"/>
    </source>
</evidence>
<comment type="caution">
    <text evidence="4">The sequence shown here is derived from an EMBL/GenBank/DDBJ whole genome shotgun (WGS) entry which is preliminary data.</text>
</comment>
<accession>A0A8K0KKB5</accession>
<feature type="domain" description="ZAD" evidence="3">
    <location>
        <begin position="5"/>
        <end position="80"/>
    </location>
</feature>
<dbReference type="InterPro" id="IPR012934">
    <property type="entry name" value="Znf_AD"/>
</dbReference>
<reference evidence="4" key="1">
    <citation type="submission" date="2013-04" db="EMBL/GenBank/DDBJ databases">
        <authorList>
            <person name="Qu J."/>
            <person name="Murali S.C."/>
            <person name="Bandaranaike D."/>
            <person name="Bellair M."/>
            <person name="Blankenburg K."/>
            <person name="Chao H."/>
            <person name="Dinh H."/>
            <person name="Doddapaneni H."/>
            <person name="Downs B."/>
            <person name="Dugan-Rocha S."/>
            <person name="Elkadiri S."/>
            <person name="Gnanaolivu R.D."/>
            <person name="Hernandez B."/>
            <person name="Javaid M."/>
            <person name="Jayaseelan J.C."/>
            <person name="Lee S."/>
            <person name="Li M."/>
            <person name="Ming W."/>
            <person name="Munidasa M."/>
            <person name="Muniz J."/>
            <person name="Nguyen L."/>
            <person name="Ongeri F."/>
            <person name="Osuji N."/>
            <person name="Pu L.-L."/>
            <person name="Puazo M."/>
            <person name="Qu C."/>
            <person name="Quiroz J."/>
            <person name="Raj R."/>
            <person name="Weissenberger G."/>
            <person name="Xin Y."/>
            <person name="Zou X."/>
            <person name="Han Y."/>
            <person name="Richards S."/>
            <person name="Worley K."/>
            <person name="Muzny D."/>
            <person name="Gibbs R."/>
        </authorList>
    </citation>
    <scope>NUCLEOTIDE SEQUENCE</scope>
    <source>
        <strain evidence="4">Sampled in the wild</strain>
    </source>
</reference>
<keyword evidence="5" id="KW-1185">Reference proteome</keyword>
<evidence type="ECO:0000313" key="4">
    <source>
        <dbReference type="EMBL" id="KAG8236187.1"/>
    </source>
</evidence>
<keyword evidence="1" id="KW-0863">Zinc-finger</keyword>
<dbReference type="AlphaFoldDB" id="A0A8K0KKB5"/>
<dbReference type="SMART" id="SM00868">
    <property type="entry name" value="zf-AD"/>
    <property type="match status" value="1"/>
</dbReference>
<keyword evidence="1" id="KW-0479">Metal-binding</keyword>
<dbReference type="SUPFAM" id="SSF57716">
    <property type="entry name" value="Glucocorticoid receptor-like (DNA-binding domain)"/>
    <property type="match status" value="1"/>
</dbReference>
<evidence type="ECO:0000259" key="3">
    <source>
        <dbReference type="PROSITE" id="PS51915"/>
    </source>
</evidence>
<dbReference type="Pfam" id="PF07776">
    <property type="entry name" value="zf-AD"/>
    <property type="match status" value="1"/>
</dbReference>
<feature type="non-terminal residue" evidence="4">
    <location>
        <position position="122"/>
    </location>
</feature>
<dbReference type="Gene3D" id="3.40.1800.20">
    <property type="match status" value="1"/>
</dbReference>
<dbReference type="GO" id="GO:0005634">
    <property type="term" value="C:nucleus"/>
    <property type="evidence" value="ECO:0007669"/>
    <property type="project" value="InterPro"/>
</dbReference>
<gene>
    <name evidence="4" type="ORF">J437_LFUL013453</name>
</gene>
<keyword evidence="1" id="KW-0862">Zinc</keyword>
<proteinExistence type="predicted"/>
<organism evidence="4 5">
    <name type="scientific">Ladona fulva</name>
    <name type="common">Scarce chaser dragonfly</name>
    <name type="synonym">Libellula fulva</name>
    <dbReference type="NCBI Taxonomy" id="123851"/>
    <lineage>
        <taxon>Eukaryota</taxon>
        <taxon>Metazoa</taxon>
        <taxon>Ecdysozoa</taxon>
        <taxon>Arthropoda</taxon>
        <taxon>Hexapoda</taxon>
        <taxon>Insecta</taxon>
        <taxon>Pterygota</taxon>
        <taxon>Palaeoptera</taxon>
        <taxon>Odonata</taxon>
        <taxon>Epiprocta</taxon>
        <taxon>Anisoptera</taxon>
        <taxon>Libelluloidea</taxon>
        <taxon>Libellulidae</taxon>
        <taxon>Ladona</taxon>
    </lineage>
</organism>
<evidence type="ECO:0000256" key="1">
    <source>
        <dbReference type="PROSITE-ProRule" id="PRU01263"/>
    </source>
</evidence>
<name>A0A8K0KKB5_LADFU</name>
<feature type="binding site" evidence="1">
    <location>
        <position position="53"/>
    </location>
    <ligand>
        <name>Zn(2+)</name>
        <dbReference type="ChEBI" id="CHEBI:29105"/>
    </ligand>
</feature>
<dbReference type="Proteomes" id="UP000792457">
    <property type="component" value="Unassembled WGS sequence"/>
</dbReference>
<dbReference type="GO" id="GO:0008270">
    <property type="term" value="F:zinc ion binding"/>
    <property type="evidence" value="ECO:0007669"/>
    <property type="project" value="UniProtKB-UniRule"/>
</dbReference>
<evidence type="ECO:0000313" key="5">
    <source>
        <dbReference type="Proteomes" id="UP000792457"/>
    </source>
</evidence>
<sequence length="122" mass="13908">MEVHRLCRLCLTHSSYHSNIFVEKVSDKHLHHLINSICELNAFRNDGLPEYVCVDCFQNITRTFSFINQAKEATSALKLMVDRNKSLGSLFFEKSDLNNPDSDEKPGKKSFIKGNPFGTSLK</sequence>
<dbReference type="PROSITE" id="PS51915">
    <property type="entry name" value="ZAD"/>
    <property type="match status" value="1"/>
</dbReference>
<protein>
    <recommendedName>
        <fullName evidence="3">ZAD domain-containing protein</fullName>
    </recommendedName>
</protein>
<feature type="binding site" evidence="1">
    <location>
        <position position="56"/>
    </location>
    <ligand>
        <name>Zn(2+)</name>
        <dbReference type="ChEBI" id="CHEBI:29105"/>
    </ligand>
</feature>
<feature type="binding site" evidence="1">
    <location>
        <position position="10"/>
    </location>
    <ligand>
        <name>Zn(2+)</name>
        <dbReference type="ChEBI" id="CHEBI:29105"/>
    </ligand>
</feature>